<dbReference type="GO" id="GO:0001517">
    <property type="term" value="F:N-acetylglucosamine 6-O-sulfotransferase activity"/>
    <property type="evidence" value="ECO:0007669"/>
    <property type="project" value="TreeGrafter"/>
</dbReference>
<dbReference type="RefSeq" id="XP_013420569.1">
    <property type="nucleotide sequence ID" value="XM_013565115.1"/>
</dbReference>
<feature type="transmembrane region" description="Helical" evidence="1">
    <location>
        <begin position="12"/>
        <end position="32"/>
    </location>
</feature>
<dbReference type="InterPro" id="IPR051135">
    <property type="entry name" value="Gal/GlcNAc/GalNAc_ST"/>
</dbReference>
<dbReference type="Gene3D" id="3.40.50.300">
    <property type="entry name" value="P-loop containing nucleotide triphosphate hydrolases"/>
    <property type="match status" value="1"/>
</dbReference>
<dbReference type="InterPro" id="IPR027417">
    <property type="entry name" value="P-loop_NTPase"/>
</dbReference>
<dbReference type="InParanoid" id="A0A1S3KDP2"/>
<dbReference type="FunCoup" id="A0A1S3KDP2">
    <property type="interactions" value="307"/>
</dbReference>
<name>A0A1S3KDP2_LINAN</name>
<dbReference type="AlphaFoldDB" id="A0A1S3KDP2"/>
<dbReference type="PANTHER" id="PTHR10704:SF71">
    <property type="entry name" value="CARBOHYDRATE SULFOTRANSFERASE 1-LIKE"/>
    <property type="match status" value="1"/>
</dbReference>
<proteinExistence type="predicted"/>
<dbReference type="SUPFAM" id="SSF52540">
    <property type="entry name" value="P-loop containing nucleoside triphosphate hydrolases"/>
    <property type="match status" value="1"/>
</dbReference>
<dbReference type="InterPro" id="IPR000863">
    <property type="entry name" value="Sulfotransferase_dom"/>
</dbReference>
<organism evidence="3 4">
    <name type="scientific">Lingula anatina</name>
    <name type="common">Brachiopod</name>
    <name type="synonym">Lingula unguis</name>
    <dbReference type="NCBI Taxonomy" id="7574"/>
    <lineage>
        <taxon>Eukaryota</taxon>
        <taxon>Metazoa</taxon>
        <taxon>Spiralia</taxon>
        <taxon>Lophotrochozoa</taxon>
        <taxon>Brachiopoda</taxon>
        <taxon>Linguliformea</taxon>
        <taxon>Lingulata</taxon>
        <taxon>Lingulida</taxon>
        <taxon>Linguloidea</taxon>
        <taxon>Lingulidae</taxon>
        <taxon>Lingula</taxon>
    </lineage>
</organism>
<dbReference type="PANTHER" id="PTHR10704">
    <property type="entry name" value="CARBOHYDRATE SULFOTRANSFERASE"/>
    <property type="match status" value="1"/>
</dbReference>
<dbReference type="Proteomes" id="UP000085678">
    <property type="component" value="Unplaced"/>
</dbReference>
<evidence type="ECO:0000256" key="1">
    <source>
        <dbReference type="SAM" id="Phobius"/>
    </source>
</evidence>
<dbReference type="KEGG" id="lak:106180902"/>
<evidence type="ECO:0000259" key="2">
    <source>
        <dbReference type="Pfam" id="PF00685"/>
    </source>
</evidence>
<sequence>MAWKWRSVTKTIFMVLSSVFMLALIYRGFLGWNTVFLLPAENDNIHIRPTPRNQTVDKRIYDDGDTGKITQDITGSQNVSADKVILMTYGRTGSTWFGHLFDYNPNAFYYFEPFQSLKRHLVRSKILRYPPNTFRILSSKDNILPMITQIADSFLNCRFSEVPLQILAPDPPTHMSFTDEGRHKQLTSYKTCITSGKDDASCVPLLLSACHNASIVAFKTLRMKIEMAEELLTKNPSLKVLHLVRDPRAMLLSMEKTFPYYRQFENQPVEERPHADVKGICGAMEDNIKSYIKLKSKFPERIQDLRYEDMVQDPMAKAVEVYKFLEQPMPSVVRDWVRNSTSSNVDNGPYGTSRVDPVQTAYKWIPSISPKFAKMIDVECKMPIQHYGYGNFFELKLKYDLPDSYRTEKLHF</sequence>
<dbReference type="Pfam" id="PF00685">
    <property type="entry name" value="Sulfotransfer_1"/>
    <property type="match status" value="1"/>
</dbReference>
<gene>
    <name evidence="4" type="primary">LOC106180902</name>
</gene>
<dbReference type="GO" id="GO:0006044">
    <property type="term" value="P:N-acetylglucosamine metabolic process"/>
    <property type="evidence" value="ECO:0007669"/>
    <property type="project" value="TreeGrafter"/>
</dbReference>
<evidence type="ECO:0000313" key="4">
    <source>
        <dbReference type="RefSeq" id="XP_013420569.1"/>
    </source>
</evidence>
<keyword evidence="1" id="KW-1133">Transmembrane helix</keyword>
<keyword evidence="1" id="KW-0812">Transmembrane</keyword>
<evidence type="ECO:0000313" key="3">
    <source>
        <dbReference type="Proteomes" id="UP000085678"/>
    </source>
</evidence>
<keyword evidence="3" id="KW-1185">Reference proteome</keyword>
<feature type="domain" description="Sulfotransferase" evidence="2">
    <location>
        <begin position="82"/>
        <end position="346"/>
    </location>
</feature>
<reference evidence="4" key="1">
    <citation type="submission" date="2025-08" db="UniProtKB">
        <authorList>
            <consortium name="RefSeq"/>
        </authorList>
    </citation>
    <scope>IDENTIFICATION</scope>
    <source>
        <tissue evidence="4">Gonads</tissue>
    </source>
</reference>
<keyword evidence="1" id="KW-0472">Membrane</keyword>
<protein>
    <submittedName>
        <fullName evidence="4">Carbohydrate sulfotransferase 1-like</fullName>
    </submittedName>
</protein>
<dbReference type="OrthoDB" id="5987729at2759"/>
<accession>A0A1S3KDP2</accession>
<dbReference type="GO" id="GO:0006790">
    <property type="term" value="P:sulfur compound metabolic process"/>
    <property type="evidence" value="ECO:0007669"/>
    <property type="project" value="TreeGrafter"/>
</dbReference>
<dbReference type="GeneID" id="106180902"/>